<reference evidence="2 3" key="1">
    <citation type="journal article" date="2020" name="Microorganisms">
        <title>Osmotic Adaptation and Compatible Solute Biosynthesis of Phototrophic Bacteria as Revealed from Genome Analyses.</title>
        <authorList>
            <person name="Imhoff J.F."/>
            <person name="Rahn T."/>
            <person name="Kunzel S."/>
            <person name="Keller A."/>
            <person name="Neulinger S.C."/>
        </authorList>
    </citation>
    <scope>NUCLEOTIDE SEQUENCE [LARGE SCALE GENOMIC DNA]</scope>
    <source>
        <strain evidence="2 3">DSM 9895</strain>
    </source>
</reference>
<proteinExistence type="predicted"/>
<evidence type="ECO:0000256" key="1">
    <source>
        <dbReference type="SAM" id="MobiDB-lite"/>
    </source>
</evidence>
<dbReference type="EMBL" id="NRRL01000003">
    <property type="protein sequence ID" value="MBK1666980.1"/>
    <property type="molecule type" value="Genomic_DNA"/>
</dbReference>
<dbReference type="Proteomes" id="UP001296873">
    <property type="component" value="Unassembled WGS sequence"/>
</dbReference>
<comment type="caution">
    <text evidence="2">The sequence shown here is derived from an EMBL/GenBank/DDBJ whole genome shotgun (WGS) entry which is preliminary data.</text>
</comment>
<organism evidence="2 3">
    <name type="scientific">Rhodovibrio sodomensis</name>
    <dbReference type="NCBI Taxonomy" id="1088"/>
    <lineage>
        <taxon>Bacteria</taxon>
        <taxon>Pseudomonadati</taxon>
        <taxon>Pseudomonadota</taxon>
        <taxon>Alphaproteobacteria</taxon>
        <taxon>Rhodospirillales</taxon>
        <taxon>Rhodovibrionaceae</taxon>
        <taxon>Rhodovibrio</taxon>
    </lineage>
</organism>
<keyword evidence="3" id="KW-1185">Reference proteome</keyword>
<name>A0ABS1DC59_9PROT</name>
<evidence type="ECO:0000313" key="3">
    <source>
        <dbReference type="Proteomes" id="UP001296873"/>
    </source>
</evidence>
<evidence type="ECO:0000313" key="2">
    <source>
        <dbReference type="EMBL" id="MBK1666980.1"/>
    </source>
</evidence>
<protein>
    <submittedName>
        <fullName evidence="2">Uncharacterized protein</fullName>
    </submittedName>
</protein>
<feature type="region of interest" description="Disordered" evidence="1">
    <location>
        <begin position="62"/>
        <end position="87"/>
    </location>
</feature>
<accession>A0ABS1DC59</accession>
<gene>
    <name evidence="2" type="ORF">CKO28_02845</name>
</gene>
<sequence>MFILDDGIEAPFDGHYDMLATYWLMARERGDEHICREIDAEVRATYTPLGYESFLTEIRERQVAGEGAAPAPPFPPEKDPANGHSPL</sequence>
<dbReference type="RefSeq" id="WP_200339039.1">
    <property type="nucleotide sequence ID" value="NZ_NRRL01000003.1"/>
</dbReference>